<feature type="region of interest" description="Disordered" evidence="1">
    <location>
        <begin position="87"/>
        <end position="107"/>
    </location>
</feature>
<reference evidence="2" key="1">
    <citation type="submission" date="2022-01" db="EMBL/GenBank/DDBJ databases">
        <authorList>
            <person name="Braso-Vives M."/>
        </authorList>
    </citation>
    <scope>NUCLEOTIDE SEQUENCE</scope>
</reference>
<evidence type="ECO:0000313" key="2">
    <source>
        <dbReference type="EMBL" id="CAH1244885.1"/>
    </source>
</evidence>
<proteinExistence type="predicted"/>
<dbReference type="Proteomes" id="UP000838412">
    <property type="component" value="Chromosome 14"/>
</dbReference>
<name>A0A8J9YZQ7_BRALA</name>
<evidence type="ECO:0000256" key="1">
    <source>
        <dbReference type="SAM" id="MobiDB-lite"/>
    </source>
</evidence>
<evidence type="ECO:0000313" key="3">
    <source>
        <dbReference type="Proteomes" id="UP000838412"/>
    </source>
</evidence>
<keyword evidence="3" id="KW-1185">Reference proteome</keyword>
<gene>
    <name evidence="2" type="primary">Hypp7397</name>
    <name evidence="2" type="ORF">BLAG_LOCUS7405</name>
</gene>
<dbReference type="OrthoDB" id="10034627at2759"/>
<accession>A0A8J9YZQ7</accession>
<dbReference type="AlphaFoldDB" id="A0A8J9YZQ7"/>
<protein>
    <submittedName>
        <fullName evidence="2">Hypp7397 protein</fullName>
    </submittedName>
</protein>
<feature type="region of interest" description="Disordered" evidence="1">
    <location>
        <begin position="1"/>
        <end position="22"/>
    </location>
</feature>
<dbReference type="EMBL" id="OV696699">
    <property type="protein sequence ID" value="CAH1244885.1"/>
    <property type="molecule type" value="Genomic_DNA"/>
</dbReference>
<organism evidence="2 3">
    <name type="scientific">Branchiostoma lanceolatum</name>
    <name type="common">Common lancelet</name>
    <name type="synonym">Amphioxus lanceolatum</name>
    <dbReference type="NCBI Taxonomy" id="7740"/>
    <lineage>
        <taxon>Eukaryota</taxon>
        <taxon>Metazoa</taxon>
        <taxon>Chordata</taxon>
        <taxon>Cephalochordata</taxon>
        <taxon>Leptocardii</taxon>
        <taxon>Amphioxiformes</taxon>
        <taxon>Branchiostomatidae</taxon>
        <taxon>Branchiostoma</taxon>
    </lineage>
</organism>
<sequence>MSAPTTRLREFKSAVPDPTPSTYRYGRTVEGLYPGQVGRVSYQMKEAPLHQSYRFLPEFTLRAPYTHDKENPFKNVNYTEASWEYAHPTNPAPLPQTPGDPVRRPQTVDVYGLPDQTFRTSYGDSFNRRGELWDTRDPLDVTRLKAKKRVTFDS</sequence>